<accession>A0A640TVC4</accession>
<proteinExistence type="predicted"/>
<comment type="caution">
    <text evidence="1">The sequence shown here is derived from an EMBL/GenBank/DDBJ whole genome shotgun (WGS) entry which is preliminary data.</text>
</comment>
<sequence length="108" mass="11945">MRRSGCPKWRADQKPASRARHHLTTLVRRLITGEADYPRSTWSCPHCQRPSGGPMVSRVSFPASGLSSTREGGEPVWHCAWPDSRCGFCVCRGSRLRPLLPVLCAISG</sequence>
<evidence type="ECO:0000313" key="2">
    <source>
        <dbReference type="Proteomes" id="UP000429552"/>
    </source>
</evidence>
<protein>
    <submittedName>
        <fullName evidence="1">Uncharacterized protein</fullName>
    </submittedName>
</protein>
<name>A0A640TVC4_STRNI</name>
<gene>
    <name evidence="1" type="ORF">Sliba_75570</name>
</gene>
<dbReference type="EMBL" id="BLIP01000003">
    <property type="protein sequence ID" value="GFE27104.1"/>
    <property type="molecule type" value="Genomic_DNA"/>
</dbReference>
<evidence type="ECO:0000313" key="1">
    <source>
        <dbReference type="EMBL" id="GFE27104.1"/>
    </source>
</evidence>
<dbReference type="AlphaFoldDB" id="A0A640TVC4"/>
<reference evidence="1 2" key="1">
    <citation type="submission" date="2019-12" db="EMBL/GenBank/DDBJ databases">
        <title>Whole genome shotgun sequence of Streptomyces libani subsp. libani NBRC 13452.</title>
        <authorList>
            <person name="Ichikawa N."/>
            <person name="Kimura A."/>
            <person name="Kitahashi Y."/>
            <person name="Komaki H."/>
            <person name="Tamura T."/>
        </authorList>
    </citation>
    <scope>NUCLEOTIDE SEQUENCE [LARGE SCALE GENOMIC DNA]</scope>
    <source>
        <strain evidence="1 2">NBRC 13452</strain>
    </source>
</reference>
<organism evidence="1 2">
    <name type="scientific">Streptomyces nigrescens</name>
    <dbReference type="NCBI Taxonomy" id="1920"/>
    <lineage>
        <taxon>Bacteria</taxon>
        <taxon>Bacillati</taxon>
        <taxon>Actinomycetota</taxon>
        <taxon>Actinomycetes</taxon>
        <taxon>Kitasatosporales</taxon>
        <taxon>Streptomycetaceae</taxon>
        <taxon>Streptomyces</taxon>
    </lineage>
</organism>
<dbReference type="Proteomes" id="UP000429552">
    <property type="component" value="Unassembled WGS sequence"/>
</dbReference>